<accession>A0A1H2LJ35</accession>
<feature type="transmembrane region" description="Helical" evidence="6">
    <location>
        <begin position="276"/>
        <end position="296"/>
    </location>
</feature>
<gene>
    <name evidence="7" type="ORF">SAMN04489737_1357</name>
</gene>
<feature type="transmembrane region" description="Helical" evidence="6">
    <location>
        <begin position="248"/>
        <end position="269"/>
    </location>
</feature>
<dbReference type="Proteomes" id="UP000214355">
    <property type="component" value="Chromosome I"/>
</dbReference>
<keyword evidence="4 6" id="KW-1133">Transmembrane helix</keyword>
<dbReference type="NCBIfam" id="TIGR03718">
    <property type="entry name" value="R_switched_Alx"/>
    <property type="match status" value="1"/>
</dbReference>
<proteinExistence type="inferred from homology"/>
<organism evidence="7 8">
    <name type="scientific">Arcanobacterium phocae</name>
    <dbReference type="NCBI Taxonomy" id="131112"/>
    <lineage>
        <taxon>Bacteria</taxon>
        <taxon>Bacillati</taxon>
        <taxon>Actinomycetota</taxon>
        <taxon>Actinomycetes</taxon>
        <taxon>Actinomycetales</taxon>
        <taxon>Actinomycetaceae</taxon>
        <taxon>Arcanobacterium</taxon>
    </lineage>
</organism>
<reference evidence="8" key="1">
    <citation type="submission" date="2016-10" db="EMBL/GenBank/DDBJ databases">
        <authorList>
            <person name="Varghese N."/>
            <person name="Submissions S."/>
        </authorList>
    </citation>
    <scope>NUCLEOTIDE SEQUENCE [LARGE SCALE GENOMIC DNA]</scope>
    <source>
        <strain evidence="8">DSM 10002</strain>
    </source>
</reference>
<dbReference type="PANTHER" id="PTHR30238">
    <property type="entry name" value="MEMBRANE BOUND PREDICTED REDOX MODULATOR"/>
    <property type="match status" value="1"/>
</dbReference>
<sequence length="342" mass="38044">MLVTVANSSSSDATMVVHAWEWAILGLFVVALILFDLLGHVRKAHEPTIGEASRWTGVYVSLAVLFGIATYFRHGGRFATEFFAGYITEYSLSLDNIFVFIIIIAAFKVPRKFQQKVLMWGIIIALVLRFIFIMIGAALVEKFIWVFFAFGVWMIYTATKQVLDGLHEARDRKNGVKEDDEYKPTALTRFISRVFPVTAGFVGDKLFHRAQGKTFLTPLLICIISIGTIDLLFALDSIPAIFGLTKEPFIVFASNAFALLGLRQLFFLVDGLLDRLIYLHYGLAAILGFIGLKLLLHAFHGYDMLTAITEPTPGMSVGIILGIIIVTVVASLIGARKLRTEQ</sequence>
<feature type="transmembrane region" description="Helical" evidence="6">
    <location>
        <begin position="143"/>
        <end position="163"/>
    </location>
</feature>
<keyword evidence="3 6" id="KW-0812">Transmembrane</keyword>
<dbReference type="EMBL" id="LT629804">
    <property type="protein sequence ID" value="SDU80929.1"/>
    <property type="molecule type" value="Genomic_DNA"/>
</dbReference>
<evidence type="ECO:0000256" key="2">
    <source>
        <dbReference type="ARBA" id="ARBA00007511"/>
    </source>
</evidence>
<evidence type="ECO:0000313" key="7">
    <source>
        <dbReference type="EMBL" id="SDU80929.1"/>
    </source>
</evidence>
<feature type="transmembrane region" description="Helical" evidence="6">
    <location>
        <begin position="20"/>
        <end position="41"/>
    </location>
</feature>
<dbReference type="GO" id="GO:0016020">
    <property type="term" value="C:membrane"/>
    <property type="evidence" value="ECO:0007669"/>
    <property type="project" value="UniProtKB-SubCell"/>
</dbReference>
<evidence type="ECO:0000256" key="5">
    <source>
        <dbReference type="ARBA" id="ARBA00023136"/>
    </source>
</evidence>
<evidence type="ECO:0000256" key="1">
    <source>
        <dbReference type="ARBA" id="ARBA00004141"/>
    </source>
</evidence>
<keyword evidence="8" id="KW-1185">Reference proteome</keyword>
<feature type="transmembrane region" description="Helical" evidence="6">
    <location>
        <begin position="316"/>
        <end position="335"/>
    </location>
</feature>
<dbReference type="InterPro" id="IPR022369">
    <property type="entry name" value="Integral_membrane_TerC_rswitch"/>
</dbReference>
<comment type="similarity">
    <text evidence="2">Belongs to the TerC family.</text>
</comment>
<feature type="transmembrane region" description="Helical" evidence="6">
    <location>
        <begin position="215"/>
        <end position="242"/>
    </location>
</feature>
<name>A0A1H2LJ35_9ACTO</name>
<feature type="transmembrane region" description="Helical" evidence="6">
    <location>
        <begin position="53"/>
        <end position="72"/>
    </location>
</feature>
<evidence type="ECO:0000256" key="4">
    <source>
        <dbReference type="ARBA" id="ARBA00022989"/>
    </source>
</evidence>
<dbReference type="STRING" id="131112.SAMN04489737_1357"/>
<protein>
    <submittedName>
        <fullName evidence="7">Tellurite resistance protein TerC</fullName>
    </submittedName>
</protein>
<keyword evidence="5 6" id="KW-0472">Membrane</keyword>
<comment type="subcellular location">
    <subcellularLocation>
        <location evidence="1">Membrane</location>
        <topology evidence="1">Multi-pass membrane protein</topology>
    </subcellularLocation>
</comment>
<dbReference type="Pfam" id="PF03741">
    <property type="entry name" value="TerC"/>
    <property type="match status" value="1"/>
</dbReference>
<dbReference type="AlphaFoldDB" id="A0A1H2LJ35"/>
<evidence type="ECO:0000313" key="8">
    <source>
        <dbReference type="Proteomes" id="UP000214355"/>
    </source>
</evidence>
<dbReference type="InterPro" id="IPR005496">
    <property type="entry name" value="Integral_membrane_TerC"/>
</dbReference>
<evidence type="ECO:0000256" key="6">
    <source>
        <dbReference type="SAM" id="Phobius"/>
    </source>
</evidence>
<evidence type="ECO:0000256" key="3">
    <source>
        <dbReference type="ARBA" id="ARBA00022692"/>
    </source>
</evidence>
<feature type="transmembrane region" description="Helical" evidence="6">
    <location>
        <begin position="117"/>
        <end position="137"/>
    </location>
</feature>
<feature type="transmembrane region" description="Helical" evidence="6">
    <location>
        <begin position="92"/>
        <end position="110"/>
    </location>
</feature>
<dbReference type="PANTHER" id="PTHR30238:SF0">
    <property type="entry name" value="THYLAKOID MEMBRANE PROTEIN TERC, CHLOROPLASTIC"/>
    <property type="match status" value="1"/>
</dbReference>